<name>A0A4Y2LLZ9_ARAVE</name>
<evidence type="ECO:0000313" key="2">
    <source>
        <dbReference type="EMBL" id="GBN15686.1"/>
    </source>
</evidence>
<protein>
    <submittedName>
        <fullName evidence="3">Uncharacterized protein</fullName>
    </submittedName>
</protein>
<dbReference type="EMBL" id="BGPR01277757">
    <property type="protein sequence ID" value="GBN15686.1"/>
    <property type="molecule type" value="Genomic_DNA"/>
</dbReference>
<organism evidence="3 4">
    <name type="scientific">Araneus ventricosus</name>
    <name type="common">Orbweaver spider</name>
    <name type="synonym">Epeira ventricosa</name>
    <dbReference type="NCBI Taxonomy" id="182803"/>
    <lineage>
        <taxon>Eukaryota</taxon>
        <taxon>Metazoa</taxon>
        <taxon>Ecdysozoa</taxon>
        <taxon>Arthropoda</taxon>
        <taxon>Chelicerata</taxon>
        <taxon>Arachnida</taxon>
        <taxon>Araneae</taxon>
        <taxon>Araneomorphae</taxon>
        <taxon>Entelegynae</taxon>
        <taxon>Araneoidea</taxon>
        <taxon>Araneidae</taxon>
        <taxon>Araneus</taxon>
    </lineage>
</organism>
<evidence type="ECO:0000313" key="4">
    <source>
        <dbReference type="Proteomes" id="UP000499080"/>
    </source>
</evidence>
<evidence type="ECO:0000313" key="1">
    <source>
        <dbReference type="EMBL" id="GBN15553.1"/>
    </source>
</evidence>
<evidence type="ECO:0000313" key="3">
    <source>
        <dbReference type="EMBL" id="GBN15825.1"/>
    </source>
</evidence>
<accession>A0A4Y2LLZ9</accession>
<dbReference type="AlphaFoldDB" id="A0A4Y2LLZ9"/>
<dbReference type="EMBL" id="BGPR01277812">
    <property type="protein sequence ID" value="GBN15825.1"/>
    <property type="molecule type" value="Genomic_DNA"/>
</dbReference>
<dbReference type="Proteomes" id="UP000499080">
    <property type="component" value="Unassembled WGS sequence"/>
</dbReference>
<comment type="caution">
    <text evidence="3">The sequence shown here is derived from an EMBL/GenBank/DDBJ whole genome shotgun (WGS) entry which is preliminary data.</text>
</comment>
<keyword evidence="4" id="KW-1185">Reference proteome</keyword>
<proteinExistence type="predicted"/>
<feature type="non-terminal residue" evidence="3">
    <location>
        <position position="1"/>
    </location>
</feature>
<reference evidence="3 4" key="1">
    <citation type="journal article" date="2019" name="Sci. Rep.">
        <title>Orb-weaving spider Araneus ventricosus genome elucidates the spidroin gene catalogue.</title>
        <authorList>
            <person name="Kono N."/>
            <person name="Nakamura H."/>
            <person name="Ohtoshi R."/>
            <person name="Moran D.A.P."/>
            <person name="Shinohara A."/>
            <person name="Yoshida Y."/>
            <person name="Fujiwara M."/>
            <person name="Mori M."/>
            <person name="Tomita M."/>
            <person name="Arakawa K."/>
        </authorList>
    </citation>
    <scope>NUCLEOTIDE SEQUENCE [LARGE SCALE GENOMIC DNA]</scope>
</reference>
<dbReference type="EMBL" id="BGPR01277706">
    <property type="protein sequence ID" value="GBN15553.1"/>
    <property type="molecule type" value="Genomic_DNA"/>
</dbReference>
<sequence length="30" mass="3470">RGMAGKHESEKDYGFYPLPVYSELALIKNR</sequence>
<gene>
    <name evidence="3" type="ORF">AVEN_207213_1</name>
    <name evidence="1" type="ORF">AVEN_238100_1</name>
    <name evidence="2" type="ORF">AVEN_74668_1</name>
</gene>